<gene>
    <name evidence="1" type="ORF">MENTE1834_LOCUS34864</name>
</gene>
<proteinExistence type="predicted"/>
<comment type="caution">
    <text evidence="1">The sequence shown here is derived from an EMBL/GenBank/DDBJ whole genome shotgun (WGS) entry which is preliminary data.</text>
</comment>
<keyword evidence="2" id="KW-1185">Reference proteome</keyword>
<evidence type="ECO:0000313" key="2">
    <source>
        <dbReference type="Proteomes" id="UP001497535"/>
    </source>
</evidence>
<protein>
    <submittedName>
        <fullName evidence="1">Uncharacterized protein</fullName>
    </submittedName>
</protein>
<organism evidence="1 2">
    <name type="scientific">Meloidogyne enterolobii</name>
    <name type="common">Root-knot nematode worm</name>
    <name type="synonym">Meloidogyne mayaguensis</name>
    <dbReference type="NCBI Taxonomy" id="390850"/>
    <lineage>
        <taxon>Eukaryota</taxon>
        <taxon>Metazoa</taxon>
        <taxon>Ecdysozoa</taxon>
        <taxon>Nematoda</taxon>
        <taxon>Chromadorea</taxon>
        <taxon>Rhabditida</taxon>
        <taxon>Tylenchina</taxon>
        <taxon>Tylenchomorpha</taxon>
        <taxon>Tylenchoidea</taxon>
        <taxon>Meloidogynidae</taxon>
        <taxon>Meloidogyninae</taxon>
        <taxon>Meloidogyne</taxon>
    </lineage>
</organism>
<dbReference type="EMBL" id="CAVMJV010000064">
    <property type="protein sequence ID" value="CAK5087310.1"/>
    <property type="molecule type" value="Genomic_DNA"/>
</dbReference>
<accession>A0ACB1AB58</accession>
<sequence length="114" mass="12660">MALFKSLFLIMGIQIGGWMFSSIGFYLVDKGFIKKFNEKNNDLIGISINCISSLSSTFEVPAVFLSSSEHRKALKKTLGYETSSVYQMTVQNKISPTKNPVMVQPATPENVQNS</sequence>
<reference evidence="1" key="1">
    <citation type="submission" date="2023-11" db="EMBL/GenBank/DDBJ databases">
        <authorList>
            <person name="Poullet M."/>
        </authorList>
    </citation>
    <scope>NUCLEOTIDE SEQUENCE</scope>
    <source>
        <strain evidence="1">E1834</strain>
    </source>
</reference>
<dbReference type="Proteomes" id="UP001497535">
    <property type="component" value="Unassembled WGS sequence"/>
</dbReference>
<evidence type="ECO:0000313" key="1">
    <source>
        <dbReference type="EMBL" id="CAK5087310.1"/>
    </source>
</evidence>
<name>A0ACB1AB58_MELEN</name>